<reference evidence="1" key="1">
    <citation type="submission" date="2022-10" db="EMBL/GenBank/DDBJ databases">
        <title>Puccinia triticina Genome sequencing and assembly.</title>
        <authorList>
            <person name="Li C."/>
        </authorList>
    </citation>
    <scope>NUCLEOTIDE SEQUENCE</scope>
    <source>
        <strain evidence="1">Pt15</strain>
    </source>
</reference>
<name>A0ABY7D087_9BASI</name>
<proteinExistence type="predicted"/>
<evidence type="ECO:0000313" key="2">
    <source>
        <dbReference type="Proteomes" id="UP001164743"/>
    </source>
</evidence>
<keyword evidence="2" id="KW-1185">Reference proteome</keyword>
<gene>
    <name evidence="1" type="ORF">PtA15_13A394</name>
</gene>
<dbReference type="EMBL" id="CP110433">
    <property type="protein sequence ID" value="WAQ90994.1"/>
    <property type="molecule type" value="Genomic_DNA"/>
</dbReference>
<protein>
    <submittedName>
        <fullName evidence="1">Uncharacterized protein</fullName>
    </submittedName>
</protein>
<sequence length="88" mass="10122">MTPEARADLNRSHSVAELILIHNMKQLSSTDFEIILRTLESQREISRLWLERHHSAPVQVKHAASNLYSSLGLTVFHRQQPHSASIRK</sequence>
<dbReference type="Proteomes" id="UP001164743">
    <property type="component" value="Chromosome 13A"/>
</dbReference>
<accession>A0ABY7D087</accession>
<evidence type="ECO:0000313" key="1">
    <source>
        <dbReference type="EMBL" id="WAQ90994.1"/>
    </source>
</evidence>
<dbReference type="RefSeq" id="XP_053026549.1">
    <property type="nucleotide sequence ID" value="XM_053162587.1"/>
</dbReference>
<dbReference type="GeneID" id="77803482"/>
<organism evidence="1 2">
    <name type="scientific">Puccinia triticina</name>
    <dbReference type="NCBI Taxonomy" id="208348"/>
    <lineage>
        <taxon>Eukaryota</taxon>
        <taxon>Fungi</taxon>
        <taxon>Dikarya</taxon>
        <taxon>Basidiomycota</taxon>
        <taxon>Pucciniomycotina</taxon>
        <taxon>Pucciniomycetes</taxon>
        <taxon>Pucciniales</taxon>
        <taxon>Pucciniaceae</taxon>
        <taxon>Puccinia</taxon>
    </lineage>
</organism>